<dbReference type="EMBL" id="AP022590">
    <property type="protein sequence ID" value="BBY41677.1"/>
    <property type="molecule type" value="Genomic_DNA"/>
</dbReference>
<dbReference type="AlphaFoldDB" id="A0A1X0G3X3"/>
<accession>A0A1X0G3X3</accession>
<reference evidence="2 6" key="2">
    <citation type="journal article" date="2019" name="Emerg. Microbes Infect.">
        <title>Comprehensive subspecies identification of 175 nontuberculous mycobacteria species based on 7547 genomic profiles.</title>
        <authorList>
            <person name="Matsumoto Y."/>
            <person name="Kinjo T."/>
            <person name="Motooka D."/>
            <person name="Nabeya D."/>
            <person name="Jung N."/>
            <person name="Uechi K."/>
            <person name="Horii T."/>
            <person name="Iida T."/>
            <person name="Fujita J."/>
            <person name="Nakamura S."/>
        </authorList>
    </citation>
    <scope>NUCLEOTIDE SEQUENCE [LARGE SCALE GENOMIC DNA]</scope>
    <source>
        <strain evidence="2 6">JCM 18113</strain>
    </source>
</reference>
<reference evidence="2" key="3">
    <citation type="submission" date="2020-02" db="EMBL/GenBank/DDBJ databases">
        <authorList>
            <person name="Matsumoto Y."/>
            <person name="Kinjo T."/>
            <person name="Motooka D."/>
            <person name="Nabeya D."/>
            <person name="Jung N."/>
            <person name="Uechi K."/>
            <person name="Horii T."/>
            <person name="Iida T."/>
            <person name="Fujita J."/>
            <person name="Nakamura S."/>
        </authorList>
    </citation>
    <scope>NUCLEOTIDE SEQUENCE</scope>
    <source>
        <strain evidence="2">JCM 18113</strain>
    </source>
</reference>
<proteinExistence type="predicted"/>
<evidence type="ECO:0000313" key="5">
    <source>
        <dbReference type="Proteomes" id="UP000192760"/>
    </source>
</evidence>
<dbReference type="RefSeq" id="WP_083092759.1">
    <property type="nucleotide sequence ID" value="NZ_AP022590.1"/>
</dbReference>
<gene>
    <name evidence="4" type="ORF">BST30_01900</name>
    <name evidence="2" type="ORF">MMAN_00290</name>
    <name evidence="3" type="ORF">MMAN_58110</name>
</gene>
<sequence>MQVLTVYRPTKADREFFQWSVDGELLAIPGICPWHECTTMLMVRDLDVREEDVIAACRNSFENSGHDDQTFGEPLESIVQEIASDAIEAASEHPVGTVLRLTQGRGREWQYRLEPAETCTR</sequence>
<keyword evidence="6" id="KW-1185">Reference proteome</keyword>
<dbReference type="EMBL" id="AP022590">
    <property type="protein sequence ID" value="BBY35895.1"/>
    <property type="molecule type" value="Genomic_DNA"/>
</dbReference>
<organism evidence="4 5">
    <name type="scientific">Mycobacterium mantenii</name>
    <dbReference type="NCBI Taxonomy" id="560555"/>
    <lineage>
        <taxon>Bacteria</taxon>
        <taxon>Bacillati</taxon>
        <taxon>Actinomycetota</taxon>
        <taxon>Actinomycetes</taxon>
        <taxon>Mycobacteriales</taxon>
        <taxon>Mycobacteriaceae</taxon>
        <taxon>Mycobacterium</taxon>
        <taxon>Mycobacterium avium complex (MAC)</taxon>
    </lineage>
</organism>
<protein>
    <recommendedName>
        <fullName evidence="1">DUF7715 domain-containing protein</fullName>
    </recommendedName>
</protein>
<dbReference type="InterPro" id="IPR056132">
    <property type="entry name" value="DUF7715"/>
</dbReference>
<dbReference type="EMBL" id="MVHW01000002">
    <property type="protein sequence ID" value="ORB08717.1"/>
    <property type="molecule type" value="Genomic_DNA"/>
</dbReference>
<dbReference type="Pfam" id="PF24831">
    <property type="entry name" value="DUF7715"/>
    <property type="match status" value="1"/>
</dbReference>
<dbReference type="STRING" id="560555.BST30_01900"/>
<evidence type="ECO:0000313" key="3">
    <source>
        <dbReference type="EMBL" id="BBY41677.1"/>
    </source>
</evidence>
<evidence type="ECO:0000313" key="2">
    <source>
        <dbReference type="EMBL" id="BBY35895.1"/>
    </source>
</evidence>
<name>A0A1X0G3X3_MYCNT</name>
<reference evidence="4 5" key="1">
    <citation type="submission" date="2017-02" db="EMBL/GenBank/DDBJ databases">
        <title>The new phylogeny of genus Mycobacterium.</title>
        <authorList>
            <person name="Tortoli E."/>
            <person name="Trovato A."/>
            <person name="Cirillo D.M."/>
        </authorList>
    </citation>
    <scope>NUCLEOTIDE SEQUENCE [LARGE SCALE GENOMIC DNA]</scope>
    <source>
        <strain evidence="4 5">DSM 45255</strain>
    </source>
</reference>
<evidence type="ECO:0000313" key="6">
    <source>
        <dbReference type="Proteomes" id="UP000465812"/>
    </source>
</evidence>
<dbReference type="Proteomes" id="UP000465812">
    <property type="component" value="Chromosome"/>
</dbReference>
<evidence type="ECO:0000259" key="1">
    <source>
        <dbReference type="Pfam" id="PF24831"/>
    </source>
</evidence>
<feature type="domain" description="DUF7715" evidence="1">
    <location>
        <begin position="35"/>
        <end position="100"/>
    </location>
</feature>
<dbReference type="Proteomes" id="UP000192760">
    <property type="component" value="Unassembled WGS sequence"/>
</dbReference>
<evidence type="ECO:0000313" key="4">
    <source>
        <dbReference type="EMBL" id="ORB08717.1"/>
    </source>
</evidence>